<evidence type="ECO:0000313" key="1">
    <source>
        <dbReference type="EMBL" id="AMM72710.1"/>
    </source>
</evidence>
<protein>
    <submittedName>
        <fullName evidence="1">ORF083L</fullName>
    </submittedName>
</protein>
<dbReference type="EMBL" id="KT804738">
    <property type="protein sequence ID" value="AMM72710.1"/>
    <property type="molecule type" value="Genomic_DNA"/>
</dbReference>
<reference evidence="1 2" key="2">
    <citation type="journal article" date="2016" name="Genome Announc.">
        <title>Complete Genome Sequence of a Giant Sea Perch Iridovirus in Kaohsiung, Taiwan.</title>
        <authorList>
            <person name="Wen C.M."/>
            <person name="Hong J.R."/>
        </authorList>
    </citation>
    <scope>NUCLEOTIDE SEQUENCE [LARGE SCALE GENOMIC DNA]</scope>
    <source>
        <strain evidence="1">GSIV-K1</strain>
    </source>
</reference>
<organism evidence="1 2">
    <name type="scientific">Giant seaperch iridovirus</name>
    <name type="common">GSIV</name>
    <dbReference type="NCBI Taxonomy" id="176655"/>
    <lineage>
        <taxon>Viruses</taxon>
        <taxon>Varidnaviria</taxon>
        <taxon>Bamfordvirae</taxon>
        <taxon>Nucleocytoviricota</taxon>
        <taxon>Megaviricetes</taxon>
        <taxon>Pimascovirales</taxon>
        <taxon>Pimascovirales incertae sedis</taxon>
        <taxon>Iridoviridae</taxon>
        <taxon>Alphairidovirinae</taxon>
        <taxon>Megalocytivirus</taxon>
        <taxon>Megalocytivirus pagrus1</taxon>
        <taxon>Infectious spleen and kidney necrosis virus</taxon>
    </lineage>
</organism>
<evidence type="ECO:0000313" key="2">
    <source>
        <dbReference type="Proteomes" id="UP000160611"/>
    </source>
</evidence>
<dbReference type="Proteomes" id="UP000160611">
    <property type="component" value="Segment"/>
</dbReference>
<sequence length="116" mass="11825">MAANSGLLPSMSVAFTSAPARNSASMAGTSLMSEAWCRAVSWLLLRALTRSLGLCNRATNTSHGPPTAAIRGTRWPCAWPSLGSAPMLNSACTAPALPASTATISGVKPSALYSST</sequence>
<name>A0A140GB71_GSIV</name>
<accession>A0A140GB71</accession>
<proteinExistence type="predicted"/>
<reference evidence="1 2" key="1">
    <citation type="journal article" date="2016" name="Apoptosis">
        <title>GSIV serine/threonine kinase can induce apoptotic cell death via p53 and pro-apoptotic gene Bax upregulation in fish cells.</title>
        <authorList>
            <person name="Reshi L."/>
            <person name="Wu H.C."/>
            <person name="Wu J.L."/>
            <person name="Wang H.V."/>
            <person name="Hong J.R."/>
        </authorList>
    </citation>
    <scope>NUCLEOTIDE SEQUENCE [LARGE SCALE GENOMIC DNA]</scope>
    <source>
        <strain evidence="1">GSIV-K1</strain>
    </source>
</reference>